<comment type="caution">
    <text evidence="2">The sequence shown here is derived from an EMBL/GenBank/DDBJ whole genome shotgun (WGS) entry which is preliminary data.</text>
</comment>
<feature type="compositionally biased region" description="Basic and acidic residues" evidence="1">
    <location>
        <begin position="482"/>
        <end position="492"/>
    </location>
</feature>
<feature type="region of interest" description="Disordered" evidence="1">
    <location>
        <begin position="470"/>
        <end position="527"/>
    </location>
</feature>
<dbReference type="EMBL" id="JARBHB010000016">
    <property type="protein sequence ID" value="KAJ8866466.1"/>
    <property type="molecule type" value="Genomic_DNA"/>
</dbReference>
<accession>A0ABQ9G1V3</accession>
<proteinExistence type="predicted"/>
<evidence type="ECO:0000313" key="3">
    <source>
        <dbReference type="Proteomes" id="UP001159363"/>
    </source>
</evidence>
<protein>
    <submittedName>
        <fullName evidence="2">Uncharacterized protein</fullName>
    </submittedName>
</protein>
<gene>
    <name evidence="2" type="ORF">PR048_032309</name>
</gene>
<sequence length="527" mass="57985">MSGEPMFRIMKRQMHMQHNVNKTDKGYSRKEAGKEIPAEMLSAMTALKEQVERVWEHVSVARIAPSLLHLGRRGDTGRKATTEVHCNDESFERGPVDAIPQHVLARAIHNFWCRLHACLEPVATGLVCLITVRCKPYSSGSIRIKRSNGERSGERVGHGTGTPLPIHLRGYSAAAPRALPSRHPGPSNWIFLSAFEAEKHGSDKGDTAPCIKCDIAATSRALNCGVQCSRRAACTCGTFSGDPISLLFAYRGATVVERLAILVQSPAGSLRIFAGGNRAGRCRWSVGFLGDLPFPPTLPFRCCPIRISITLVGSQHLDIKSRPNLLIHSLVRLPFTKALHSGADDIDMPVFLWRGLAFNVLHQVDYRRAFRLRASEFTRSKQMPALGLNVTSPRIAKIRQRGNPVSWSPRQPRYVKSAHMGTPRQMITCTPTCLIRVLCARVNSAPLPRTERCQSYRVSVVLRGRASKLRPCGDGAQKRSRSSRDAACHEVAGETGDPQEVPPANGIVRHDSHTRKSGVTRPGIEPG</sequence>
<name>A0ABQ9G1V3_9NEOP</name>
<evidence type="ECO:0000256" key="1">
    <source>
        <dbReference type="SAM" id="MobiDB-lite"/>
    </source>
</evidence>
<reference evidence="2 3" key="1">
    <citation type="submission" date="2023-02" db="EMBL/GenBank/DDBJ databases">
        <title>LHISI_Scaffold_Assembly.</title>
        <authorList>
            <person name="Stuart O.P."/>
            <person name="Cleave R."/>
            <person name="Magrath M.J.L."/>
            <person name="Mikheyev A.S."/>
        </authorList>
    </citation>
    <scope>NUCLEOTIDE SEQUENCE [LARGE SCALE GENOMIC DNA]</scope>
    <source>
        <strain evidence="2">Daus_M_001</strain>
        <tissue evidence="2">Leg muscle</tissue>
    </source>
</reference>
<dbReference type="Proteomes" id="UP001159363">
    <property type="component" value="Chromosome 15"/>
</dbReference>
<organism evidence="2 3">
    <name type="scientific">Dryococelus australis</name>
    <dbReference type="NCBI Taxonomy" id="614101"/>
    <lineage>
        <taxon>Eukaryota</taxon>
        <taxon>Metazoa</taxon>
        <taxon>Ecdysozoa</taxon>
        <taxon>Arthropoda</taxon>
        <taxon>Hexapoda</taxon>
        <taxon>Insecta</taxon>
        <taxon>Pterygota</taxon>
        <taxon>Neoptera</taxon>
        <taxon>Polyneoptera</taxon>
        <taxon>Phasmatodea</taxon>
        <taxon>Verophasmatodea</taxon>
        <taxon>Anareolatae</taxon>
        <taxon>Phasmatidae</taxon>
        <taxon>Eurycanthinae</taxon>
        <taxon>Dryococelus</taxon>
    </lineage>
</organism>
<keyword evidence="3" id="KW-1185">Reference proteome</keyword>
<evidence type="ECO:0000313" key="2">
    <source>
        <dbReference type="EMBL" id="KAJ8866466.1"/>
    </source>
</evidence>